<organism evidence="2 3">
    <name type="scientific">Penicillium coprophilum</name>
    <dbReference type="NCBI Taxonomy" id="36646"/>
    <lineage>
        <taxon>Eukaryota</taxon>
        <taxon>Fungi</taxon>
        <taxon>Dikarya</taxon>
        <taxon>Ascomycota</taxon>
        <taxon>Pezizomycotina</taxon>
        <taxon>Eurotiomycetes</taxon>
        <taxon>Eurotiomycetidae</taxon>
        <taxon>Eurotiales</taxon>
        <taxon>Aspergillaceae</taxon>
        <taxon>Penicillium</taxon>
    </lineage>
</organism>
<proteinExistence type="predicted"/>
<dbReference type="EMBL" id="MDDG01000009">
    <property type="protein sequence ID" value="OQE37972.1"/>
    <property type="molecule type" value="Genomic_DNA"/>
</dbReference>
<dbReference type="AlphaFoldDB" id="A0A1V6UHQ5"/>
<keyword evidence="3" id="KW-1185">Reference proteome</keyword>
<reference evidence="3" key="1">
    <citation type="journal article" date="2017" name="Nat. Microbiol.">
        <title>Global analysis of biosynthetic gene clusters reveals vast potential of secondary metabolite production in Penicillium species.</title>
        <authorList>
            <person name="Nielsen J.C."/>
            <person name="Grijseels S."/>
            <person name="Prigent S."/>
            <person name="Ji B."/>
            <person name="Dainat J."/>
            <person name="Nielsen K.F."/>
            <person name="Frisvad J.C."/>
            <person name="Workman M."/>
            <person name="Nielsen J."/>
        </authorList>
    </citation>
    <scope>NUCLEOTIDE SEQUENCE [LARGE SCALE GENOMIC DNA]</scope>
    <source>
        <strain evidence="3">IBT 31321</strain>
    </source>
</reference>
<feature type="compositionally biased region" description="Polar residues" evidence="1">
    <location>
        <begin position="331"/>
        <end position="343"/>
    </location>
</feature>
<feature type="region of interest" description="Disordered" evidence="1">
    <location>
        <begin position="632"/>
        <end position="652"/>
    </location>
</feature>
<evidence type="ECO:0000256" key="1">
    <source>
        <dbReference type="SAM" id="MobiDB-lite"/>
    </source>
</evidence>
<evidence type="ECO:0000313" key="2">
    <source>
        <dbReference type="EMBL" id="OQE37972.1"/>
    </source>
</evidence>
<comment type="caution">
    <text evidence="2">The sequence shown here is derived from an EMBL/GenBank/DDBJ whole genome shotgun (WGS) entry which is preliminary data.</text>
</comment>
<sequence length="800" mass="89290">MFGYTCLTSKYPRSYLFSVVANVGPRGSSRSLAVAYRQGNDSDVYLSDLARMRHVVTDILALIEILSDPANRAPLEAERALAQSWYRRSQGRTEAKSSERPSVPDSPQPPFIMPGSSHLRGQGKLQPELPWHDDALSEFPFTTTCLLLGLLRDDGHEDTNATNRNSVRPGDVQLQPLSTVFRGDCAEYGLVVIDISDFESGVKYGIVGFPVRYMADVWYRGETVGWDYVEDRPPEREPDVVIFSSRPRAPLSILQWLRKYTHCEELQEDPNSLRLEDRPLVDAGALDYIWPPELELKDEVENPATASSQGVISSISDYFWPSKPTTRAKDASTTIASRSSTPYNVPRKSPPDHAIDNLLILTQEPDLHLDDETIGKFQKLTEFREQLRRRLEEVPDSLGPFSEASSHILRVAYAGCTHLNWVAFKNLAPGVIAAAVASDELRNASALSLCVDEFKLGGDEGDLGDLAAVLAQSTALKQLYFLQGPERDSDDASAHFYTQLLLRGRSSGDWGWLRDKTIYPTCAFSTPLCNHRFTWPSTASVTFSSPDIQVFPVMHMFTFGGYQREDVADADHHLQQYQNSHSYNHYYDMSNTLLDAERFAVRFLSYLNSVGSGSDKAILRFAYEASSPITTITTTENDKSPPPSPSSGHFDASPIPAGFFGNHLAANDQSRVKVRVRYIQPGSWVILLNQRGRNLSDENDVLLRYSFVRIRGASADLAPENQQQSPVPVPVSNFIDVIGGLTDFLRETVPGIDISPYEKLFEDFEKDLHARRASLATGERRIDIGVMAESSAWALLDQLF</sequence>
<gene>
    <name evidence="2" type="ORF">PENCOP_c009G06231</name>
</gene>
<feature type="region of interest" description="Disordered" evidence="1">
    <location>
        <begin position="325"/>
        <end position="350"/>
    </location>
</feature>
<dbReference type="Proteomes" id="UP000191500">
    <property type="component" value="Unassembled WGS sequence"/>
</dbReference>
<protein>
    <submittedName>
        <fullName evidence="2">Uncharacterized protein</fullName>
    </submittedName>
</protein>
<accession>A0A1V6UHQ5</accession>
<dbReference type="STRING" id="36646.A0A1V6UHQ5"/>
<name>A0A1V6UHQ5_9EURO</name>
<feature type="region of interest" description="Disordered" evidence="1">
    <location>
        <begin position="86"/>
        <end position="124"/>
    </location>
</feature>
<evidence type="ECO:0000313" key="3">
    <source>
        <dbReference type="Proteomes" id="UP000191500"/>
    </source>
</evidence>